<dbReference type="InterPro" id="IPR002018">
    <property type="entry name" value="CarbesteraseB"/>
</dbReference>
<dbReference type="PANTHER" id="PTHR43142">
    <property type="entry name" value="CARBOXYLIC ESTER HYDROLASE"/>
    <property type="match status" value="1"/>
</dbReference>
<keyword evidence="3" id="KW-0378">Hydrolase</keyword>
<comment type="caution">
    <text evidence="6">The sequence shown here is derived from an EMBL/GenBank/DDBJ whole genome shotgun (WGS) entry which is preliminary data.</text>
</comment>
<dbReference type="Gene3D" id="3.40.50.1820">
    <property type="entry name" value="alpha/beta hydrolase"/>
    <property type="match status" value="1"/>
</dbReference>
<organism evidence="6 7">
    <name type="scientific">Eumeta variegata</name>
    <name type="common">Bagworm moth</name>
    <name type="synonym">Eumeta japonica</name>
    <dbReference type="NCBI Taxonomy" id="151549"/>
    <lineage>
        <taxon>Eukaryota</taxon>
        <taxon>Metazoa</taxon>
        <taxon>Ecdysozoa</taxon>
        <taxon>Arthropoda</taxon>
        <taxon>Hexapoda</taxon>
        <taxon>Insecta</taxon>
        <taxon>Pterygota</taxon>
        <taxon>Neoptera</taxon>
        <taxon>Endopterygota</taxon>
        <taxon>Lepidoptera</taxon>
        <taxon>Glossata</taxon>
        <taxon>Ditrysia</taxon>
        <taxon>Tineoidea</taxon>
        <taxon>Psychidae</taxon>
        <taxon>Oiketicinae</taxon>
        <taxon>Eumeta</taxon>
    </lineage>
</organism>
<keyword evidence="7" id="KW-1185">Reference proteome</keyword>
<evidence type="ECO:0000256" key="3">
    <source>
        <dbReference type="ARBA" id="ARBA00022801"/>
    </source>
</evidence>
<keyword evidence="2" id="KW-0719">Serine esterase</keyword>
<dbReference type="Proteomes" id="UP000299102">
    <property type="component" value="Unassembled WGS sequence"/>
</dbReference>
<dbReference type="AlphaFoldDB" id="A0A4C1Y7P8"/>
<dbReference type="GO" id="GO:0052689">
    <property type="term" value="F:carboxylic ester hydrolase activity"/>
    <property type="evidence" value="ECO:0007669"/>
    <property type="project" value="UniProtKB-KW"/>
</dbReference>
<accession>A0A4C1Y7P8</accession>
<gene>
    <name evidence="6" type="ORF">EVAR_57065_1</name>
</gene>
<reference evidence="6 7" key="1">
    <citation type="journal article" date="2019" name="Commun. Biol.">
        <title>The bagworm genome reveals a unique fibroin gene that provides high tensile strength.</title>
        <authorList>
            <person name="Kono N."/>
            <person name="Nakamura H."/>
            <person name="Ohtoshi R."/>
            <person name="Tomita M."/>
            <person name="Numata K."/>
            <person name="Arakawa K."/>
        </authorList>
    </citation>
    <scope>NUCLEOTIDE SEQUENCE [LARGE SCALE GENOMIC DNA]</scope>
</reference>
<evidence type="ECO:0000259" key="5">
    <source>
        <dbReference type="Pfam" id="PF00135"/>
    </source>
</evidence>
<proteinExistence type="inferred from homology"/>
<dbReference type="PANTHER" id="PTHR43142:SF1">
    <property type="entry name" value="CARBOXYLIC ESTER HYDROLASE"/>
    <property type="match status" value="1"/>
</dbReference>
<feature type="domain" description="Carboxylesterase type B" evidence="5">
    <location>
        <begin position="90"/>
        <end position="575"/>
    </location>
</feature>
<dbReference type="EMBL" id="BGZK01001111">
    <property type="protein sequence ID" value="GBP71500.1"/>
    <property type="molecule type" value="Genomic_DNA"/>
</dbReference>
<sequence>MFQPCDFTGRVRPCPSSLRSRSVLEREGRIRVSHVLGHATSREVRGRLARIPSIRYLITSQETGNGVVTPLGLRVFMGGGDHLFFDEEIYVSIGQGVVKGYRHTSRNLYEFHGIPYATAPNGVDKFKAPLPAPVWEGTFDAVDKNIICPQRNDIEYREDCLVANIFVPEISDILKPVLVYIHGGAFVTGYGNRALPYNLVERDIVAVTFNYRVGVHGFLCLNTEDIPGNAGLKDQIAALTWIKENIQAFGGNPDDVTVAGYSVGAASAELMMLLPAAQGLFNKVILESGSGVASWAVNPGALELAQNLALKNGASYTENITMLNDYYLSLSYEQIIDLVPSESTELKMCPCIENGTAQPIITELPYNILIRGEYNNVPLLTGYTDGEGLLFYLSRESIYAEMNDNFNSRLPPNFFYHSDVDEDYATELIKSFYFEGKIINEESVKNYTNYFTDSHFSYWITKSAKKHAQNALPVYLYEYSYVTSATQTNGPNLGATHCAQTNIILDRQGTIYSDNDLIVQHRLIDMWANFIKFGEPTSSSQIYWNPLDPDRMNYLAINFDVQEKTFPLKERLEFWDQIWLKDY</sequence>
<dbReference type="Pfam" id="PF00135">
    <property type="entry name" value="COesterase"/>
    <property type="match status" value="1"/>
</dbReference>
<evidence type="ECO:0000256" key="1">
    <source>
        <dbReference type="ARBA" id="ARBA00005964"/>
    </source>
</evidence>
<dbReference type="OrthoDB" id="7361662at2759"/>
<dbReference type="STRING" id="151549.A0A4C1Y7P8"/>
<dbReference type="InterPro" id="IPR029058">
    <property type="entry name" value="AB_hydrolase_fold"/>
</dbReference>
<comment type="similarity">
    <text evidence="1">Belongs to the type-B carboxylesterase/lipase family.</text>
</comment>
<evidence type="ECO:0000256" key="4">
    <source>
        <dbReference type="ARBA" id="ARBA00023180"/>
    </source>
</evidence>
<keyword evidence="4" id="KW-0325">Glycoprotein</keyword>
<evidence type="ECO:0000256" key="2">
    <source>
        <dbReference type="ARBA" id="ARBA00022487"/>
    </source>
</evidence>
<protein>
    <submittedName>
        <fullName evidence="6">Esterase FE4</fullName>
    </submittedName>
</protein>
<dbReference type="SUPFAM" id="SSF53474">
    <property type="entry name" value="alpha/beta-Hydrolases"/>
    <property type="match status" value="1"/>
</dbReference>
<name>A0A4C1Y7P8_EUMVA</name>
<evidence type="ECO:0000313" key="7">
    <source>
        <dbReference type="Proteomes" id="UP000299102"/>
    </source>
</evidence>
<evidence type="ECO:0000313" key="6">
    <source>
        <dbReference type="EMBL" id="GBP71500.1"/>
    </source>
</evidence>